<dbReference type="EMBL" id="JACOIJ010000006">
    <property type="protein sequence ID" value="MBD1428872.1"/>
    <property type="molecule type" value="Genomic_DNA"/>
</dbReference>
<dbReference type="RefSeq" id="WP_165290664.1">
    <property type="nucleotide sequence ID" value="NZ_JACOIJ010000006.1"/>
</dbReference>
<protein>
    <submittedName>
        <fullName evidence="1">Uncharacterized protein</fullName>
    </submittedName>
</protein>
<name>A0ABR7YC34_9SPHI</name>
<comment type="caution">
    <text evidence="1">The sequence shown here is derived from an EMBL/GenBank/DDBJ whole genome shotgun (WGS) entry which is preliminary data.</text>
</comment>
<reference evidence="1 2" key="1">
    <citation type="submission" date="2020-08" db="EMBL/GenBank/DDBJ databases">
        <title>Sphingobacterium sp. DN04309 isolated from aquaculture water.</title>
        <authorList>
            <person name="Zhang M."/>
        </authorList>
    </citation>
    <scope>NUCLEOTIDE SEQUENCE [LARGE SCALE GENOMIC DNA]</scope>
    <source>
        <strain evidence="1 2">DN04309</strain>
    </source>
</reference>
<keyword evidence="2" id="KW-1185">Reference proteome</keyword>
<dbReference type="Proteomes" id="UP000651271">
    <property type="component" value="Unassembled WGS sequence"/>
</dbReference>
<evidence type="ECO:0000313" key="2">
    <source>
        <dbReference type="Proteomes" id="UP000651271"/>
    </source>
</evidence>
<gene>
    <name evidence="1" type="ORF">H8B04_04695</name>
</gene>
<sequence length="51" mass="5798">MRNLEQQSGELIKTSSYLDTAQAKEQLKDTEGKIAQIKKLPLLFCAVNFQK</sequence>
<organism evidence="1 2">
    <name type="scientific">Sphingobacterium litopenaei</name>
    <dbReference type="NCBI Taxonomy" id="2763500"/>
    <lineage>
        <taxon>Bacteria</taxon>
        <taxon>Pseudomonadati</taxon>
        <taxon>Bacteroidota</taxon>
        <taxon>Sphingobacteriia</taxon>
        <taxon>Sphingobacteriales</taxon>
        <taxon>Sphingobacteriaceae</taxon>
        <taxon>Sphingobacterium</taxon>
    </lineage>
</organism>
<proteinExistence type="predicted"/>
<evidence type="ECO:0000313" key="1">
    <source>
        <dbReference type="EMBL" id="MBD1428872.1"/>
    </source>
</evidence>
<accession>A0ABR7YC34</accession>